<dbReference type="CDD" id="cd03468">
    <property type="entry name" value="PolY_like"/>
    <property type="match status" value="1"/>
</dbReference>
<sequence length="525" mass="57863">MTTTPSASPRRYLAVWFPFLSSDRLRREVSRRGSAEPANTGSEATPAVALVEKVRGALRLAALNPEACALGLTRGMTLADAQARTPDLKTVVHRPNADRALLAQVVDDFGRFTPMVATDGDDTLILDVTGCTHLFGDEAGLIHAIEARAGRIGLAVRTALAGTPQAARALVRFGRGGTITTGQDRMVVRSLPITALELGAKDHQALTRAGLRTLGDLDDRPTAPLAARFGPDLPVRLARILGQEDVRITPLRPPAPCIVDRILFEPITETTDVMAVIDDLLTEAMAWLDQRRLGGRAFEVAFFRVDGATRRITVRTGWATRDAASVMLLFKERLAALASPLDAGFGFDQLRLSVPVTQVLAPTQAGFEGEPTGAEDLDRLIDRLTARLGPEAVGRFEPVESHLPERAARLVWAGRRQGETAWPARDPESPPLRPLQMFDPPQPIETIALAPDGPPALFRWRRVTHQVARAEGPERIGDEWWRRSGHRARDYYRVEDHEGRRFWLFRAGFYGEEPEPRWYIHGLFA</sequence>
<reference evidence="4 5" key="1">
    <citation type="submission" date="2020-01" db="EMBL/GenBank/DDBJ databases">
        <authorList>
            <person name="Wang S."/>
        </authorList>
    </citation>
    <scope>NUCLEOTIDE SEQUENCE [LARGE SCALE GENOMIC DNA]</scope>
    <source>
        <strain evidence="4 5">D151-2-6</strain>
    </source>
</reference>
<dbReference type="KEGG" id="bmed:GYM46_06580"/>
<dbReference type="InterPro" id="IPR043502">
    <property type="entry name" value="DNA/RNA_pol_sf"/>
</dbReference>
<dbReference type="Pfam" id="PF00817">
    <property type="entry name" value="IMS"/>
    <property type="match status" value="1"/>
</dbReference>
<evidence type="ECO:0000256" key="2">
    <source>
        <dbReference type="ARBA" id="ARBA00022763"/>
    </source>
</evidence>
<dbReference type="PANTHER" id="PTHR35369:SF2">
    <property type="entry name" value="BLR3025 PROTEIN"/>
    <property type="match status" value="1"/>
</dbReference>
<dbReference type="PANTHER" id="PTHR35369">
    <property type="entry name" value="BLR3025 PROTEIN-RELATED"/>
    <property type="match status" value="1"/>
</dbReference>
<dbReference type="Proteomes" id="UP000501325">
    <property type="component" value="Chromosome"/>
</dbReference>
<name>A0AB37E6D4_9CAUL</name>
<dbReference type="Gene3D" id="3.40.1170.60">
    <property type="match status" value="1"/>
</dbReference>
<evidence type="ECO:0000313" key="4">
    <source>
        <dbReference type="EMBL" id="QIH72648.1"/>
    </source>
</evidence>
<dbReference type="InterPro" id="IPR043128">
    <property type="entry name" value="Rev_trsase/Diguanyl_cyclase"/>
</dbReference>
<dbReference type="SUPFAM" id="SSF56672">
    <property type="entry name" value="DNA/RNA polymerases"/>
    <property type="match status" value="1"/>
</dbReference>
<feature type="domain" description="UmuC" evidence="3">
    <location>
        <begin position="58"/>
        <end position="169"/>
    </location>
</feature>
<keyword evidence="2" id="KW-0227">DNA damage</keyword>
<comment type="similarity">
    <text evidence="1">Belongs to the DNA polymerase type-Y family.</text>
</comment>
<gene>
    <name evidence="4" type="ORF">GYM46_06580</name>
</gene>
<evidence type="ECO:0000259" key="3">
    <source>
        <dbReference type="Pfam" id="PF00817"/>
    </source>
</evidence>
<dbReference type="EMBL" id="CP048751">
    <property type="protein sequence ID" value="QIH72648.1"/>
    <property type="molecule type" value="Genomic_DNA"/>
</dbReference>
<dbReference type="GO" id="GO:0006281">
    <property type="term" value="P:DNA repair"/>
    <property type="evidence" value="ECO:0007669"/>
    <property type="project" value="InterPro"/>
</dbReference>
<accession>A0AB37E6D4</accession>
<protein>
    <submittedName>
        <fullName evidence="4">DNA polymerase Y family protein</fullName>
    </submittedName>
</protein>
<dbReference type="Gene3D" id="3.30.70.270">
    <property type="match status" value="1"/>
</dbReference>
<evidence type="ECO:0000313" key="5">
    <source>
        <dbReference type="Proteomes" id="UP000501325"/>
    </source>
</evidence>
<dbReference type="AlphaFoldDB" id="A0AB37E6D4"/>
<proteinExistence type="inferred from homology"/>
<dbReference type="InterPro" id="IPR001126">
    <property type="entry name" value="UmuC"/>
</dbReference>
<dbReference type="InterPro" id="IPR050356">
    <property type="entry name" value="SulA_CellDiv_inhibitor"/>
</dbReference>
<organism evidence="4 5">
    <name type="scientific">Brevundimonas mediterranea</name>
    <dbReference type="NCBI Taxonomy" id="74329"/>
    <lineage>
        <taxon>Bacteria</taxon>
        <taxon>Pseudomonadati</taxon>
        <taxon>Pseudomonadota</taxon>
        <taxon>Alphaproteobacteria</taxon>
        <taxon>Caulobacterales</taxon>
        <taxon>Caulobacteraceae</taxon>
        <taxon>Brevundimonas</taxon>
    </lineage>
</organism>
<evidence type="ECO:0000256" key="1">
    <source>
        <dbReference type="ARBA" id="ARBA00010945"/>
    </source>
</evidence>